<reference evidence="2" key="1">
    <citation type="journal article" date="2019" name="BMC Genomics">
        <title>A new reference genome for Sorghum bicolor reveals high levels of sequence similarity between sweet and grain genotypes: implications for the genetics of sugar metabolism.</title>
        <authorList>
            <person name="Cooper E.A."/>
            <person name="Brenton Z.W."/>
            <person name="Flinn B.S."/>
            <person name="Jenkins J."/>
            <person name="Shu S."/>
            <person name="Flowers D."/>
            <person name="Luo F."/>
            <person name="Wang Y."/>
            <person name="Xia P."/>
            <person name="Barry K."/>
            <person name="Daum C."/>
            <person name="Lipzen A."/>
            <person name="Yoshinaga Y."/>
            <person name="Schmutz J."/>
            <person name="Saski C."/>
            <person name="Vermerris W."/>
            <person name="Kresovich S."/>
        </authorList>
    </citation>
    <scope>NUCLEOTIDE SEQUENCE</scope>
</reference>
<dbReference type="EMBL" id="CM027684">
    <property type="protein sequence ID" value="KAG0530994.1"/>
    <property type="molecule type" value="Genomic_DNA"/>
</dbReference>
<protein>
    <submittedName>
        <fullName evidence="2">Uncharacterized protein</fullName>
    </submittedName>
</protein>
<dbReference type="Proteomes" id="UP000807115">
    <property type="component" value="Chromosome 5"/>
</dbReference>
<accession>A0A921UGU2</accession>
<evidence type="ECO:0000256" key="1">
    <source>
        <dbReference type="SAM" id="SignalP"/>
    </source>
</evidence>
<comment type="caution">
    <text evidence="2">The sequence shown here is derived from an EMBL/GenBank/DDBJ whole genome shotgun (WGS) entry which is preliminary data.</text>
</comment>
<evidence type="ECO:0000313" key="3">
    <source>
        <dbReference type="Proteomes" id="UP000807115"/>
    </source>
</evidence>
<name>A0A921UGU2_SORBI</name>
<feature type="signal peptide" evidence="1">
    <location>
        <begin position="1"/>
        <end position="19"/>
    </location>
</feature>
<reference evidence="2" key="2">
    <citation type="submission" date="2020-10" db="EMBL/GenBank/DDBJ databases">
        <authorList>
            <person name="Cooper E.A."/>
            <person name="Brenton Z.W."/>
            <person name="Flinn B.S."/>
            <person name="Jenkins J."/>
            <person name="Shu S."/>
            <person name="Flowers D."/>
            <person name="Luo F."/>
            <person name="Wang Y."/>
            <person name="Xia P."/>
            <person name="Barry K."/>
            <person name="Daum C."/>
            <person name="Lipzen A."/>
            <person name="Yoshinaga Y."/>
            <person name="Schmutz J."/>
            <person name="Saski C."/>
            <person name="Vermerris W."/>
            <person name="Kresovich S."/>
        </authorList>
    </citation>
    <scope>NUCLEOTIDE SEQUENCE</scope>
</reference>
<dbReference type="AlphaFoldDB" id="A0A921UGU2"/>
<sequence>MPSFLVMEIYFLLFFSGDGEMVRWNHFLHGGSVKDVGNYDIGILTDLMTWRLLFPDGYIKTEMVSPPWSNFLGRSLPRFNIRFCHDEGLERISFRSLFLILQWQKEKEERHQKRRSFTTPLHEYWPSFVWASVLRPFAECLHM</sequence>
<keyword evidence="1" id="KW-0732">Signal</keyword>
<organism evidence="2 3">
    <name type="scientific">Sorghum bicolor</name>
    <name type="common">Sorghum</name>
    <name type="synonym">Sorghum vulgare</name>
    <dbReference type="NCBI Taxonomy" id="4558"/>
    <lineage>
        <taxon>Eukaryota</taxon>
        <taxon>Viridiplantae</taxon>
        <taxon>Streptophyta</taxon>
        <taxon>Embryophyta</taxon>
        <taxon>Tracheophyta</taxon>
        <taxon>Spermatophyta</taxon>
        <taxon>Magnoliopsida</taxon>
        <taxon>Liliopsida</taxon>
        <taxon>Poales</taxon>
        <taxon>Poaceae</taxon>
        <taxon>PACMAD clade</taxon>
        <taxon>Panicoideae</taxon>
        <taxon>Andropogonodae</taxon>
        <taxon>Andropogoneae</taxon>
        <taxon>Sorghinae</taxon>
        <taxon>Sorghum</taxon>
    </lineage>
</organism>
<gene>
    <name evidence="2" type="ORF">BDA96_05G235700</name>
</gene>
<evidence type="ECO:0000313" key="2">
    <source>
        <dbReference type="EMBL" id="KAG0530994.1"/>
    </source>
</evidence>
<feature type="chain" id="PRO_5036813883" evidence="1">
    <location>
        <begin position="20"/>
        <end position="143"/>
    </location>
</feature>
<proteinExistence type="predicted"/>